<protein>
    <submittedName>
        <fullName evidence="7">Phosphoribosylformimino-5-aminoimidazole carboxamide ribotide isomerase</fullName>
        <ecNumber evidence="7">5.3.1.16</ecNumber>
    </submittedName>
</protein>
<evidence type="ECO:0000256" key="1">
    <source>
        <dbReference type="ARBA" id="ARBA00009667"/>
    </source>
</evidence>
<keyword evidence="8" id="KW-1185">Reference proteome</keyword>
<dbReference type="SUPFAM" id="SSF51366">
    <property type="entry name" value="Ribulose-phoshate binding barrel"/>
    <property type="match status" value="1"/>
</dbReference>
<dbReference type="Pfam" id="PF00977">
    <property type="entry name" value="His_biosynth"/>
    <property type="match status" value="1"/>
</dbReference>
<evidence type="ECO:0000256" key="4">
    <source>
        <dbReference type="ARBA" id="ARBA00023235"/>
    </source>
</evidence>
<evidence type="ECO:0000313" key="7">
    <source>
        <dbReference type="EMBL" id="EEF61046.1"/>
    </source>
</evidence>
<comment type="caution">
    <text evidence="7">The sequence shown here is derived from an EMBL/GenBank/DDBJ whole genome shotgun (WGS) entry which is preliminary data.</text>
</comment>
<dbReference type="EC" id="5.3.1.16" evidence="7"/>
<dbReference type="PANTHER" id="PTHR43090:SF2">
    <property type="entry name" value="1-(5-PHOSPHORIBOSYL)-5-[(5-PHOSPHORIBOSYLAMINO)METHYLIDENEAMINO] IMIDAZOLE-4-CARBOXAMIDE ISOMERASE"/>
    <property type="match status" value="1"/>
</dbReference>
<accession>B9XGJ5</accession>
<evidence type="ECO:0000256" key="2">
    <source>
        <dbReference type="ARBA" id="ARBA00022605"/>
    </source>
</evidence>
<evidence type="ECO:0000256" key="3">
    <source>
        <dbReference type="ARBA" id="ARBA00023102"/>
    </source>
</evidence>
<dbReference type="NCBIfam" id="TIGR02129">
    <property type="entry name" value="hisA_euk"/>
    <property type="match status" value="1"/>
</dbReference>
<sequence>MVLGTRKFISDWEQGAFDLRRRCRPGRYLLIAPAGSALPQTKIPPAIRKFLSAFGIDSWQRSIYFGNMFRPCIDLHEGKVKQIVGGTLESGASALRTNFVSDRSSAYYAEMYKRDGLKGGHVIMLGPGNEEAGRAALRAYPGGLHIGGGITIDNAASFLREGASHVIVTSWVFQGGRVDWDRLTRLVKAIGKKQLVLDLSCRRKGADYFVVTDRWQKFTELTVAEESLQRFADYCAEFLIHAVDVEGLCRGIDHELVEKLGRWSPIPTTYAGGASSLQDLEEVTRLGKGRVDLTIGSALDIFGGTGVRYEDVVAFNRKPAST</sequence>
<comment type="similarity">
    <text evidence="1 6">Belongs to the HisA/HisF family.</text>
</comment>
<dbReference type="AlphaFoldDB" id="B9XGJ5"/>
<dbReference type="STRING" id="320771.Cflav_PD3763"/>
<organism evidence="7 8">
    <name type="scientific">Pedosphaera parvula (strain Ellin514)</name>
    <dbReference type="NCBI Taxonomy" id="320771"/>
    <lineage>
        <taxon>Bacteria</taxon>
        <taxon>Pseudomonadati</taxon>
        <taxon>Verrucomicrobiota</taxon>
        <taxon>Pedosphaerae</taxon>
        <taxon>Pedosphaerales</taxon>
        <taxon>Pedosphaeraceae</taxon>
        <taxon>Pedosphaera</taxon>
    </lineage>
</organism>
<dbReference type="Gene3D" id="3.20.20.70">
    <property type="entry name" value="Aldolase class I"/>
    <property type="match status" value="1"/>
</dbReference>
<keyword evidence="3 6" id="KW-0368">Histidine biosynthesis</keyword>
<dbReference type="InterPro" id="IPR006062">
    <property type="entry name" value="His_biosynth"/>
</dbReference>
<keyword evidence="2 6" id="KW-0028">Amino-acid biosynthesis</keyword>
<dbReference type="CDD" id="cd04723">
    <property type="entry name" value="HisA_HisF"/>
    <property type="match status" value="1"/>
</dbReference>
<evidence type="ECO:0000256" key="6">
    <source>
        <dbReference type="RuleBase" id="RU003657"/>
    </source>
</evidence>
<dbReference type="GO" id="GO:0003949">
    <property type="term" value="F:1-(5-phosphoribosyl)-5-[(5-phosphoribosylamino)methylideneamino]imidazole-4-carboxamide isomerase activity"/>
    <property type="evidence" value="ECO:0007669"/>
    <property type="project" value="UniProtKB-EC"/>
</dbReference>
<keyword evidence="4 7" id="KW-0413">Isomerase</keyword>
<reference evidence="7 8" key="1">
    <citation type="journal article" date="2011" name="J. Bacteriol.">
        <title>Genome sequence of 'Pedosphaera parvula' Ellin514, an aerobic Verrucomicrobial isolate from pasture soil.</title>
        <authorList>
            <person name="Kant R."/>
            <person name="van Passel M.W."/>
            <person name="Sangwan P."/>
            <person name="Palva A."/>
            <person name="Lucas S."/>
            <person name="Copeland A."/>
            <person name="Lapidus A."/>
            <person name="Glavina Del Rio T."/>
            <person name="Dalin E."/>
            <person name="Tice H."/>
            <person name="Bruce D."/>
            <person name="Goodwin L."/>
            <person name="Pitluck S."/>
            <person name="Chertkov O."/>
            <person name="Larimer F.W."/>
            <person name="Land M.L."/>
            <person name="Hauser L."/>
            <person name="Brettin T.S."/>
            <person name="Detter J.C."/>
            <person name="Han S."/>
            <person name="de Vos W.M."/>
            <person name="Janssen P.H."/>
            <person name="Smidt H."/>
        </authorList>
    </citation>
    <scope>NUCLEOTIDE SEQUENCE [LARGE SCALE GENOMIC DNA]</scope>
    <source>
        <strain evidence="7 8">Ellin514</strain>
    </source>
</reference>
<comment type="pathway">
    <text evidence="5">Amino-acid biosynthesis.</text>
</comment>
<evidence type="ECO:0000256" key="5">
    <source>
        <dbReference type="ARBA" id="ARBA00029440"/>
    </source>
</evidence>
<dbReference type="PANTHER" id="PTHR43090">
    <property type="entry name" value="1-(5-PHOSPHORIBOSYL)-5-[(5-PHOSPHORIBOSYLAMINO)METHYLIDENEAMINO] IMIDAZOLE-4-CARBOXAMIDE ISOMERASE"/>
    <property type="match status" value="1"/>
</dbReference>
<dbReference type="InterPro" id="IPR011858">
    <property type="entry name" value="His6/HISN3"/>
</dbReference>
<dbReference type="EMBL" id="ABOX02000012">
    <property type="protein sequence ID" value="EEF61046.1"/>
    <property type="molecule type" value="Genomic_DNA"/>
</dbReference>
<dbReference type="GO" id="GO:0000105">
    <property type="term" value="P:L-histidine biosynthetic process"/>
    <property type="evidence" value="ECO:0007669"/>
    <property type="project" value="UniProtKB-KW"/>
</dbReference>
<dbReference type="GO" id="GO:0000162">
    <property type="term" value="P:L-tryptophan biosynthetic process"/>
    <property type="evidence" value="ECO:0007669"/>
    <property type="project" value="TreeGrafter"/>
</dbReference>
<proteinExistence type="inferred from homology"/>
<dbReference type="GO" id="GO:0005737">
    <property type="term" value="C:cytoplasm"/>
    <property type="evidence" value="ECO:0007669"/>
    <property type="project" value="TreeGrafter"/>
</dbReference>
<dbReference type="InterPro" id="IPR011060">
    <property type="entry name" value="RibuloseP-bd_barrel"/>
</dbReference>
<dbReference type="FunFam" id="3.20.20.70:FF:000110">
    <property type="entry name" value="1-(5-phosphoribosyl)-5-[(5-phosphoribosylamino)methylideneamino] imidazole-4-carboxamide isomerase, chloroplastic"/>
    <property type="match status" value="1"/>
</dbReference>
<dbReference type="InterPro" id="IPR044524">
    <property type="entry name" value="Isoase_HisA-like"/>
</dbReference>
<evidence type="ECO:0000313" key="8">
    <source>
        <dbReference type="Proteomes" id="UP000003688"/>
    </source>
</evidence>
<dbReference type="InterPro" id="IPR013785">
    <property type="entry name" value="Aldolase_TIM"/>
</dbReference>
<name>B9XGJ5_PEDPL</name>
<gene>
    <name evidence="7" type="ORF">Cflav_PD3763</name>
</gene>
<dbReference type="Proteomes" id="UP000003688">
    <property type="component" value="Unassembled WGS sequence"/>
</dbReference>